<gene>
    <name evidence="2" type="ORF">METZ01_LOCUS21367</name>
</gene>
<dbReference type="PANTHER" id="PTHR43194:SF5">
    <property type="entry name" value="PIMELOYL-[ACYL-CARRIER PROTEIN] METHYL ESTER ESTERASE"/>
    <property type="match status" value="1"/>
</dbReference>
<sequence>MHLLQGDDGEHGVLHDFGGDGPPLLLTHGNGLNAAMWTTALPVLQRHRHCFGLDFRGHGASRTQIPPLDVERSHLVTEILLAVAVIDEGPIDAVGHSLGGATLVRTELENPGTFRRMWLFEPVMVPEEFERPDGDHPLVIAARRRRNEFPSLDSFVERLRSKPPFSQCEKAAVWGYATLGTQETAGGVSLTCSGEVEAQIFSSATATDFTELKSITAPTVVARGEVLGTGNEMPPAMAEPIAAHLGSGTLLPMDGLTHFGPMEAGARVGDAIIAHLLD</sequence>
<dbReference type="SUPFAM" id="SSF53474">
    <property type="entry name" value="alpha/beta-Hydrolases"/>
    <property type="match status" value="1"/>
</dbReference>
<evidence type="ECO:0000313" key="2">
    <source>
        <dbReference type="EMBL" id="SUZ68513.1"/>
    </source>
</evidence>
<feature type="domain" description="AB hydrolase-1" evidence="1">
    <location>
        <begin position="24"/>
        <end position="268"/>
    </location>
</feature>
<dbReference type="EMBL" id="UINC01001039">
    <property type="protein sequence ID" value="SUZ68513.1"/>
    <property type="molecule type" value="Genomic_DNA"/>
</dbReference>
<name>A0A381PSR9_9ZZZZ</name>
<evidence type="ECO:0000259" key="1">
    <source>
        <dbReference type="Pfam" id="PF12697"/>
    </source>
</evidence>
<dbReference type="InterPro" id="IPR050228">
    <property type="entry name" value="Carboxylesterase_BioH"/>
</dbReference>
<proteinExistence type="predicted"/>
<dbReference type="Gene3D" id="3.40.50.1820">
    <property type="entry name" value="alpha/beta hydrolase"/>
    <property type="match status" value="1"/>
</dbReference>
<protein>
    <recommendedName>
        <fullName evidence="1">AB hydrolase-1 domain-containing protein</fullName>
    </recommendedName>
</protein>
<accession>A0A381PSR9</accession>
<dbReference type="AlphaFoldDB" id="A0A381PSR9"/>
<dbReference type="Pfam" id="PF12697">
    <property type="entry name" value="Abhydrolase_6"/>
    <property type="match status" value="1"/>
</dbReference>
<organism evidence="2">
    <name type="scientific">marine metagenome</name>
    <dbReference type="NCBI Taxonomy" id="408172"/>
    <lineage>
        <taxon>unclassified sequences</taxon>
        <taxon>metagenomes</taxon>
        <taxon>ecological metagenomes</taxon>
    </lineage>
</organism>
<dbReference type="PANTHER" id="PTHR43194">
    <property type="entry name" value="HYDROLASE ALPHA/BETA FOLD FAMILY"/>
    <property type="match status" value="1"/>
</dbReference>
<dbReference type="InterPro" id="IPR029058">
    <property type="entry name" value="AB_hydrolase_fold"/>
</dbReference>
<reference evidence="2" key="1">
    <citation type="submission" date="2018-05" db="EMBL/GenBank/DDBJ databases">
        <authorList>
            <person name="Lanie J.A."/>
            <person name="Ng W.-L."/>
            <person name="Kazmierczak K.M."/>
            <person name="Andrzejewski T.M."/>
            <person name="Davidsen T.M."/>
            <person name="Wayne K.J."/>
            <person name="Tettelin H."/>
            <person name="Glass J.I."/>
            <person name="Rusch D."/>
            <person name="Podicherti R."/>
            <person name="Tsui H.-C.T."/>
            <person name="Winkler M.E."/>
        </authorList>
    </citation>
    <scope>NUCLEOTIDE SEQUENCE</scope>
</reference>
<dbReference type="InterPro" id="IPR000073">
    <property type="entry name" value="AB_hydrolase_1"/>
</dbReference>